<dbReference type="InterPro" id="IPR004625">
    <property type="entry name" value="PyrdxlKinase"/>
</dbReference>
<dbReference type="EnsemblMetazoa" id="PHUM442820-RA">
    <property type="protein sequence ID" value="PHUM442820-PA"/>
    <property type="gene ID" value="PHUM442820"/>
</dbReference>
<dbReference type="InterPro" id="IPR013749">
    <property type="entry name" value="PM/HMP-P_kinase-1"/>
</dbReference>
<dbReference type="AlphaFoldDB" id="E0VU24"/>
<evidence type="ECO:0000256" key="12">
    <source>
        <dbReference type="ARBA" id="ARBA00047310"/>
    </source>
</evidence>
<proteinExistence type="inferred from homology"/>
<keyword evidence="9 16" id="KW-0418">Kinase</keyword>
<comment type="pathway">
    <text evidence="2">Cofactor metabolism; pyridoxal 5'-phosphate salvage; pyridoxine 5'-phosphate from pyridoxine: step 1/1.</text>
</comment>
<evidence type="ECO:0000256" key="9">
    <source>
        <dbReference type="ARBA" id="ARBA00022777"/>
    </source>
</evidence>
<dbReference type="SUPFAM" id="SSF53613">
    <property type="entry name" value="Ribokinase-like"/>
    <property type="match status" value="1"/>
</dbReference>
<reference evidence="16" key="2">
    <citation type="submission" date="2007-04" db="EMBL/GenBank/DDBJ databases">
        <title>The genome of the human body louse.</title>
        <authorList>
            <consortium name="The Human Body Louse Genome Consortium"/>
            <person name="Kirkness E."/>
            <person name="Walenz B."/>
            <person name="Hass B."/>
            <person name="Bruggner R."/>
            <person name="Strausberg R."/>
        </authorList>
    </citation>
    <scope>NUCLEOTIDE SEQUENCE</scope>
    <source>
        <strain evidence="16">USDA</strain>
    </source>
</reference>
<evidence type="ECO:0000256" key="2">
    <source>
        <dbReference type="ARBA" id="ARBA00004835"/>
    </source>
</evidence>
<dbReference type="InterPro" id="IPR029056">
    <property type="entry name" value="Ribokinase-like"/>
</dbReference>
<dbReference type="UniPathway" id="UPA01068">
    <property type="reaction ID" value="UER00298"/>
</dbReference>
<comment type="pathway">
    <text evidence="3">Cofactor metabolism; pyridoxal 5'-phosphate salvage; pyridoxal 5'-phosphate from pyridoxal: step 1/1.</text>
</comment>
<comment type="catalytic activity">
    <reaction evidence="12">
        <text>pyridoxamine + ATP = pyridoxamine 5'-phosphate + ADP + H(+)</text>
        <dbReference type="Rhea" id="RHEA:25104"/>
        <dbReference type="ChEBI" id="CHEBI:15378"/>
        <dbReference type="ChEBI" id="CHEBI:30616"/>
        <dbReference type="ChEBI" id="CHEBI:57761"/>
        <dbReference type="ChEBI" id="CHEBI:58451"/>
        <dbReference type="ChEBI" id="CHEBI:456216"/>
        <dbReference type="EC" id="2.7.1.35"/>
    </reaction>
    <physiologicalReaction direction="left-to-right" evidence="12">
        <dbReference type="Rhea" id="RHEA:25105"/>
    </physiologicalReaction>
</comment>
<dbReference type="EMBL" id="AAZO01005404">
    <property type="status" value="NOT_ANNOTATED_CDS"/>
    <property type="molecule type" value="Genomic_DNA"/>
</dbReference>
<gene>
    <name evidence="17" type="primary">8230911</name>
    <name evidence="16" type="ORF">Phum_PHUM442820</name>
</gene>
<dbReference type="STRING" id="121224.E0VU24"/>
<evidence type="ECO:0000313" key="17">
    <source>
        <dbReference type="EnsemblMetazoa" id="PHUM442820-PA"/>
    </source>
</evidence>
<dbReference type="FunCoup" id="E0VU24">
    <property type="interactions" value="971"/>
</dbReference>
<dbReference type="CDD" id="cd01173">
    <property type="entry name" value="pyridoxal_pyridoxamine_kinase"/>
    <property type="match status" value="1"/>
</dbReference>
<evidence type="ECO:0000256" key="1">
    <source>
        <dbReference type="ARBA" id="ARBA00004750"/>
    </source>
</evidence>
<dbReference type="GO" id="GO:0008478">
    <property type="term" value="F:pyridoxal kinase activity"/>
    <property type="evidence" value="ECO:0007669"/>
    <property type="project" value="UniProtKB-EC"/>
</dbReference>
<keyword evidence="18" id="KW-1185">Reference proteome</keyword>
<dbReference type="Gene3D" id="3.40.1190.20">
    <property type="match status" value="1"/>
</dbReference>
<evidence type="ECO:0000256" key="7">
    <source>
        <dbReference type="ARBA" id="ARBA00022679"/>
    </source>
</evidence>
<name>E0VU24_PEDHC</name>
<keyword evidence="10" id="KW-0067">ATP-binding</keyword>
<dbReference type="KEGG" id="phu:Phum_PHUM442820"/>
<evidence type="ECO:0000256" key="4">
    <source>
        <dbReference type="ARBA" id="ARBA00008805"/>
    </source>
</evidence>
<evidence type="ECO:0000256" key="11">
    <source>
        <dbReference type="ARBA" id="ARBA00032808"/>
    </source>
</evidence>
<evidence type="ECO:0000256" key="5">
    <source>
        <dbReference type="ARBA" id="ARBA00012104"/>
    </source>
</evidence>
<dbReference type="GO" id="GO:0009443">
    <property type="term" value="P:pyridoxal 5'-phosphate salvage"/>
    <property type="evidence" value="ECO:0007669"/>
    <property type="project" value="InterPro"/>
</dbReference>
<dbReference type="OrthoDB" id="2104723at2759"/>
<evidence type="ECO:0000259" key="15">
    <source>
        <dbReference type="Pfam" id="PF08543"/>
    </source>
</evidence>
<comment type="catalytic activity">
    <reaction evidence="13">
        <text>pyridoxal + ATP = pyridoxal 5'-phosphate + ADP + H(+)</text>
        <dbReference type="Rhea" id="RHEA:10224"/>
        <dbReference type="ChEBI" id="CHEBI:15378"/>
        <dbReference type="ChEBI" id="CHEBI:17310"/>
        <dbReference type="ChEBI" id="CHEBI:30616"/>
        <dbReference type="ChEBI" id="CHEBI:456216"/>
        <dbReference type="ChEBI" id="CHEBI:597326"/>
        <dbReference type="EC" id="2.7.1.35"/>
    </reaction>
    <physiologicalReaction direction="left-to-right" evidence="13">
        <dbReference type="Rhea" id="RHEA:10225"/>
    </physiologicalReaction>
</comment>
<feature type="domain" description="Pyridoxamine kinase/Phosphomethylpyrimidine kinase" evidence="15">
    <location>
        <begin position="71"/>
        <end position="257"/>
    </location>
</feature>
<comment type="catalytic activity">
    <reaction evidence="14">
        <text>pyridoxine + ATP = pyridoxine 5'-phosphate + ADP + H(+)</text>
        <dbReference type="Rhea" id="RHEA:25108"/>
        <dbReference type="ChEBI" id="CHEBI:15378"/>
        <dbReference type="ChEBI" id="CHEBI:16709"/>
        <dbReference type="ChEBI" id="CHEBI:30616"/>
        <dbReference type="ChEBI" id="CHEBI:58589"/>
        <dbReference type="ChEBI" id="CHEBI:456216"/>
        <dbReference type="EC" id="2.7.1.35"/>
    </reaction>
    <physiologicalReaction direction="left-to-right" evidence="14">
        <dbReference type="Rhea" id="RHEA:25109"/>
    </physiologicalReaction>
</comment>
<dbReference type="PANTHER" id="PTHR10534:SF2">
    <property type="entry name" value="PYRIDOXAL KINASE"/>
    <property type="match status" value="1"/>
</dbReference>
<dbReference type="VEuPathDB" id="VectorBase:PHUM442820"/>
<dbReference type="InParanoid" id="E0VU24"/>
<dbReference type="NCBIfam" id="TIGR00687">
    <property type="entry name" value="pyridox_kin"/>
    <property type="match status" value="1"/>
</dbReference>
<evidence type="ECO:0000256" key="13">
    <source>
        <dbReference type="ARBA" id="ARBA00047377"/>
    </source>
</evidence>
<dbReference type="Proteomes" id="UP000009046">
    <property type="component" value="Unassembled WGS sequence"/>
</dbReference>
<reference evidence="17" key="3">
    <citation type="submission" date="2020-05" db="UniProtKB">
        <authorList>
            <consortium name="EnsemblMetazoa"/>
        </authorList>
    </citation>
    <scope>IDENTIFICATION</scope>
    <source>
        <strain evidence="17">USDA</strain>
    </source>
</reference>
<dbReference type="PANTHER" id="PTHR10534">
    <property type="entry name" value="PYRIDOXAL KINASE"/>
    <property type="match status" value="1"/>
</dbReference>
<accession>E0VU24</accession>
<evidence type="ECO:0000256" key="6">
    <source>
        <dbReference type="ARBA" id="ARBA00018134"/>
    </source>
</evidence>
<protein>
    <recommendedName>
        <fullName evidence="6">Pyridoxal kinase</fullName>
        <ecNumber evidence="5">2.7.1.35</ecNumber>
    </recommendedName>
    <alternativeName>
        <fullName evidence="11">Pyridoxine kinase</fullName>
    </alternativeName>
</protein>
<dbReference type="EC" id="2.7.1.35" evidence="5"/>
<organism>
    <name type="scientific">Pediculus humanus subsp. corporis</name>
    <name type="common">Body louse</name>
    <dbReference type="NCBI Taxonomy" id="121224"/>
    <lineage>
        <taxon>Eukaryota</taxon>
        <taxon>Metazoa</taxon>
        <taxon>Ecdysozoa</taxon>
        <taxon>Arthropoda</taxon>
        <taxon>Hexapoda</taxon>
        <taxon>Insecta</taxon>
        <taxon>Pterygota</taxon>
        <taxon>Neoptera</taxon>
        <taxon>Paraneoptera</taxon>
        <taxon>Psocodea</taxon>
        <taxon>Troctomorpha</taxon>
        <taxon>Phthiraptera</taxon>
        <taxon>Anoplura</taxon>
        <taxon>Pediculidae</taxon>
        <taxon>Pediculus</taxon>
    </lineage>
</organism>
<keyword evidence="7 16" id="KW-0808">Transferase</keyword>
<evidence type="ECO:0000256" key="8">
    <source>
        <dbReference type="ARBA" id="ARBA00022741"/>
    </source>
</evidence>
<evidence type="ECO:0000313" key="16">
    <source>
        <dbReference type="EMBL" id="EEB16880.1"/>
    </source>
</evidence>
<keyword evidence="8" id="KW-0547">Nucleotide-binding</keyword>
<sequence length="294" mass="32471">MNKKPGRVLSIQSHVVSGYVGNKSATFPLQVLGFDVDPINSVQFSNHTGYGLWKGQVLKQDELEDLVKDNYSHLLTGYIGDAGFLKKVAQVVKQLRKVNPNLVYVCDPVMGDNGRLYVPKESMAVFKTEIVPLANIITPNQFELEIITDRTIKTFDDALKAIDAVHEMGVEIVFLSSTDLAADNELLSIVSKKKGQERNVLKMIFPKLPASFTGTGDLTAALFLAWYDKTNDLQVTMENTIATMQAVVKRTFQMARQSTEGDNPTVSALELKLIQSKTDIENPTCTIAAETVDL</sequence>
<evidence type="ECO:0000256" key="3">
    <source>
        <dbReference type="ARBA" id="ARBA00005210"/>
    </source>
</evidence>
<dbReference type="EMBL" id="DS235778">
    <property type="protein sequence ID" value="EEB16880.1"/>
    <property type="molecule type" value="Genomic_DNA"/>
</dbReference>
<reference evidence="16" key="1">
    <citation type="submission" date="2007-04" db="EMBL/GenBank/DDBJ databases">
        <title>Annotation of Pediculus humanus corporis strain USDA.</title>
        <authorList>
            <person name="Kirkness E."/>
            <person name="Hannick L."/>
            <person name="Hass B."/>
            <person name="Bruggner R."/>
            <person name="Lawson D."/>
            <person name="Bidwell S."/>
            <person name="Joardar V."/>
            <person name="Caler E."/>
            <person name="Walenz B."/>
            <person name="Inman J."/>
            <person name="Schobel S."/>
            <person name="Galinsky K."/>
            <person name="Amedeo P."/>
            <person name="Strausberg R."/>
        </authorList>
    </citation>
    <scope>NUCLEOTIDE SEQUENCE</scope>
    <source>
        <strain evidence="16">USDA</strain>
    </source>
</reference>
<dbReference type="GeneID" id="8230911"/>
<dbReference type="GO" id="GO:0005829">
    <property type="term" value="C:cytosol"/>
    <property type="evidence" value="ECO:0007669"/>
    <property type="project" value="TreeGrafter"/>
</dbReference>
<evidence type="ECO:0000256" key="10">
    <source>
        <dbReference type="ARBA" id="ARBA00022840"/>
    </source>
</evidence>
<dbReference type="RefSeq" id="XP_002429618.1">
    <property type="nucleotide sequence ID" value="XM_002429573.1"/>
</dbReference>
<dbReference type="CTD" id="8230911"/>
<dbReference type="OMA" id="HTQYGQW"/>
<dbReference type="eggNOG" id="KOG2599">
    <property type="taxonomic scope" value="Eukaryota"/>
</dbReference>
<dbReference type="GO" id="GO:0005524">
    <property type="term" value="F:ATP binding"/>
    <property type="evidence" value="ECO:0007669"/>
    <property type="project" value="UniProtKB-KW"/>
</dbReference>
<dbReference type="Pfam" id="PF08543">
    <property type="entry name" value="Phos_pyr_kin"/>
    <property type="match status" value="1"/>
</dbReference>
<dbReference type="HOGENOM" id="CLU_046496_1_1_1"/>
<evidence type="ECO:0000256" key="14">
    <source>
        <dbReference type="ARBA" id="ARBA00048524"/>
    </source>
</evidence>
<evidence type="ECO:0000313" key="18">
    <source>
        <dbReference type="Proteomes" id="UP000009046"/>
    </source>
</evidence>
<comment type="similarity">
    <text evidence="4">Belongs to the pyridoxine kinase family.</text>
</comment>
<comment type="pathway">
    <text evidence="1">Cofactor metabolism; pyridoxal 5'-phosphate salvage; pyridoxamine 5'-phosphate from pyridoxamine: step 1/1.</text>
</comment>